<dbReference type="CDD" id="cd13125">
    <property type="entry name" value="MATE_like_10"/>
    <property type="match status" value="1"/>
</dbReference>
<feature type="transmembrane region" description="Helical" evidence="6">
    <location>
        <begin position="223"/>
        <end position="248"/>
    </location>
</feature>
<evidence type="ECO:0000256" key="5">
    <source>
        <dbReference type="ARBA" id="ARBA00023136"/>
    </source>
</evidence>
<dbReference type="GO" id="GO:0005886">
    <property type="term" value="C:plasma membrane"/>
    <property type="evidence" value="ECO:0007669"/>
    <property type="project" value="UniProtKB-SubCell"/>
</dbReference>
<dbReference type="GO" id="GO:0009246">
    <property type="term" value="P:enterobacterial common antigen biosynthetic process"/>
    <property type="evidence" value="ECO:0007669"/>
    <property type="project" value="InterPro"/>
</dbReference>
<protein>
    <submittedName>
        <fullName evidence="7">O-antigen translocase</fullName>
    </submittedName>
</protein>
<feature type="transmembrane region" description="Helical" evidence="6">
    <location>
        <begin position="21"/>
        <end position="43"/>
    </location>
</feature>
<feature type="transmembrane region" description="Helical" evidence="6">
    <location>
        <begin position="309"/>
        <end position="333"/>
    </location>
</feature>
<evidence type="ECO:0000256" key="2">
    <source>
        <dbReference type="ARBA" id="ARBA00022475"/>
    </source>
</evidence>
<sequence>MNVDNKETNHLFLKVFSYNSIVVVGKLITSFVVSKVSAIYLGPSGYAIVGNFKNVLQGLLGITSTGFQSGVVKYVTENKNDKEKLNILISSVLFLTVIISFVVGILIYLFSEQLTVYVLKEPTYIYVFEWLAFFLPLVSLNFITIYIANGLQKIRLYTLIITLSNVVNALGSFFLIYYFNLKGALMASLIVPSLSFLLGFIFKEIREIYSVFYKYYKDISITFIKSISTYLFMAIYSSILISLSYILIRNKIIESINTFNAGLWEAMNKISTFYMMFFSSLFTLYLLPELTNNKTVKGYYQIMKHYFKYILPIMLVLFTGLYIFRVYVIKIVLTNEFEYVKHFFLLQFVGDFIKILAFSIAYQFHAKKMVKFYLISDFILYGTFYIFSTFLINDFNLQGIYYAYILSALLYFLSVVLFVSRNNQKYLVTHVL</sequence>
<dbReference type="PANTHER" id="PTHR30250">
    <property type="entry name" value="PST FAMILY PREDICTED COLANIC ACID TRANSPORTER"/>
    <property type="match status" value="1"/>
</dbReference>
<keyword evidence="4 6" id="KW-1133">Transmembrane helix</keyword>
<comment type="caution">
    <text evidence="7">The sequence shown here is derived from an EMBL/GenBank/DDBJ whole genome shotgun (WGS) entry which is preliminary data.</text>
</comment>
<dbReference type="PANTHER" id="PTHR30250:SF30">
    <property type="entry name" value="LIPID III FLIPPASE"/>
    <property type="match status" value="1"/>
</dbReference>
<reference evidence="7 8" key="1">
    <citation type="submission" date="2019-08" db="EMBL/GenBank/DDBJ databases">
        <title>Seonamhaeicola sediminis sp. nov., isolated from marine sediment.</title>
        <authorList>
            <person name="Cao W.R."/>
        </authorList>
    </citation>
    <scope>NUCLEOTIDE SEQUENCE [LARGE SCALE GENOMIC DNA]</scope>
    <source>
        <strain evidence="7 8">B011</strain>
    </source>
</reference>
<keyword evidence="5 6" id="KW-0472">Membrane</keyword>
<evidence type="ECO:0000256" key="6">
    <source>
        <dbReference type="SAM" id="Phobius"/>
    </source>
</evidence>
<keyword evidence="3 6" id="KW-0812">Transmembrane</keyword>
<feature type="transmembrane region" description="Helical" evidence="6">
    <location>
        <begin position="372"/>
        <end position="393"/>
    </location>
</feature>
<name>A0A5D0IT68_9FLAO</name>
<feature type="transmembrane region" description="Helical" evidence="6">
    <location>
        <begin position="184"/>
        <end position="202"/>
    </location>
</feature>
<evidence type="ECO:0000256" key="1">
    <source>
        <dbReference type="ARBA" id="ARBA00004651"/>
    </source>
</evidence>
<dbReference type="EMBL" id="VSDQ01000332">
    <property type="protein sequence ID" value="TYA86794.1"/>
    <property type="molecule type" value="Genomic_DNA"/>
</dbReference>
<dbReference type="InterPro" id="IPR044550">
    <property type="entry name" value="WzxE"/>
</dbReference>
<keyword evidence="8" id="KW-1185">Reference proteome</keyword>
<feature type="transmembrane region" description="Helical" evidence="6">
    <location>
        <begin position="268"/>
        <end position="288"/>
    </location>
</feature>
<feature type="transmembrane region" description="Helical" evidence="6">
    <location>
        <begin position="87"/>
        <end position="110"/>
    </location>
</feature>
<gene>
    <name evidence="7" type="ORF">FUA24_04510</name>
</gene>
<dbReference type="OrthoDB" id="9769862at2"/>
<accession>A0A5D0IT68</accession>
<feature type="transmembrane region" description="Helical" evidence="6">
    <location>
        <begin position="55"/>
        <end position="75"/>
    </location>
</feature>
<feature type="transmembrane region" description="Helical" evidence="6">
    <location>
        <begin position="130"/>
        <end position="149"/>
    </location>
</feature>
<feature type="transmembrane region" description="Helical" evidence="6">
    <location>
        <begin position="339"/>
        <end position="360"/>
    </location>
</feature>
<dbReference type="AlphaFoldDB" id="A0A5D0IT68"/>
<proteinExistence type="predicted"/>
<keyword evidence="2" id="KW-1003">Cell membrane</keyword>
<dbReference type="InterPro" id="IPR050833">
    <property type="entry name" value="Poly_Biosynth_Transport"/>
</dbReference>
<organism evidence="7 8">
    <name type="scientific">Seonamhaeicola marinus</name>
    <dbReference type="NCBI Taxonomy" id="1912246"/>
    <lineage>
        <taxon>Bacteria</taxon>
        <taxon>Pseudomonadati</taxon>
        <taxon>Bacteroidota</taxon>
        <taxon>Flavobacteriia</taxon>
        <taxon>Flavobacteriales</taxon>
        <taxon>Flavobacteriaceae</taxon>
    </lineage>
</organism>
<evidence type="ECO:0000256" key="4">
    <source>
        <dbReference type="ARBA" id="ARBA00022989"/>
    </source>
</evidence>
<feature type="transmembrane region" description="Helical" evidence="6">
    <location>
        <begin position="156"/>
        <end position="178"/>
    </location>
</feature>
<evidence type="ECO:0000256" key="3">
    <source>
        <dbReference type="ARBA" id="ARBA00022692"/>
    </source>
</evidence>
<feature type="transmembrane region" description="Helical" evidence="6">
    <location>
        <begin position="399"/>
        <end position="419"/>
    </location>
</feature>
<dbReference type="Pfam" id="PF01943">
    <property type="entry name" value="Polysacc_synt"/>
    <property type="match status" value="1"/>
</dbReference>
<dbReference type="Proteomes" id="UP000323930">
    <property type="component" value="Unassembled WGS sequence"/>
</dbReference>
<evidence type="ECO:0000313" key="8">
    <source>
        <dbReference type="Proteomes" id="UP000323930"/>
    </source>
</evidence>
<dbReference type="InterPro" id="IPR002797">
    <property type="entry name" value="Polysacc_synth"/>
</dbReference>
<comment type="subcellular location">
    <subcellularLocation>
        <location evidence="1">Cell membrane</location>
        <topology evidence="1">Multi-pass membrane protein</topology>
    </subcellularLocation>
</comment>
<evidence type="ECO:0000313" key="7">
    <source>
        <dbReference type="EMBL" id="TYA86794.1"/>
    </source>
</evidence>